<dbReference type="InterPro" id="IPR050189">
    <property type="entry name" value="MFS_Efflux_Transporters"/>
</dbReference>
<reference evidence="8 9" key="1">
    <citation type="submission" date="2020-08" db="EMBL/GenBank/DDBJ databases">
        <title>Genomic Encyclopedia of Type Strains, Phase IV (KMG-IV): sequencing the most valuable type-strain genomes for metagenomic binning, comparative biology and taxonomic classification.</title>
        <authorList>
            <person name="Goeker M."/>
        </authorList>
    </citation>
    <scope>NUCLEOTIDE SEQUENCE [LARGE SCALE GENOMIC DNA]</scope>
    <source>
        <strain evidence="8 9">DSM 18233</strain>
    </source>
</reference>
<feature type="transmembrane region" description="Helical" evidence="6">
    <location>
        <begin position="169"/>
        <end position="187"/>
    </location>
</feature>
<keyword evidence="9" id="KW-1185">Reference proteome</keyword>
<gene>
    <name evidence="8" type="ORF">HNQ50_001897</name>
</gene>
<dbReference type="Gene3D" id="1.20.1250.20">
    <property type="entry name" value="MFS general substrate transporter like domains"/>
    <property type="match status" value="1"/>
</dbReference>
<feature type="transmembrane region" description="Helical" evidence="6">
    <location>
        <begin position="207"/>
        <end position="228"/>
    </location>
</feature>
<dbReference type="Proteomes" id="UP000543030">
    <property type="component" value="Unassembled WGS sequence"/>
</dbReference>
<sequence length="393" mass="41090">MSATTPSTDRLPLPALLALALVAFITVLTEALPAGLLRQMSAGLGVSEALAGQLVSLYALGTLLTAIPLTAATQSWRRRPLLAVAILGFAVTNAVTALSGHYELTLVARFFAGVFAGLLWSLVAGYASRLVPDQLKGRAMAIVMAGIPLALSVGIPAATFLGIHAGWRFAFGGMSLIALGLAGWMWLRIPDYPGQTAGQQRSIAEVFMLPGIRAVLFVTLTFVLAHNLLYTYIAPFLVPSGLADRVDLILLAFGIVALASVWVVGLLVDRWLRQLVLASTVLFLAAAGALGFWNHSAVTVFGAIAVWGLAWGGAATLFQTASAKTAGSAAEVAQSMIVTVWNIAMAAAGVGGGLLLQREGATIFPFALIALLLPALIVTLRSRRHGFPSAERV</sequence>
<keyword evidence="5 6" id="KW-0472">Membrane</keyword>
<evidence type="ECO:0000256" key="4">
    <source>
        <dbReference type="ARBA" id="ARBA00022989"/>
    </source>
</evidence>
<dbReference type="GO" id="GO:0022857">
    <property type="term" value="F:transmembrane transporter activity"/>
    <property type="evidence" value="ECO:0007669"/>
    <property type="project" value="InterPro"/>
</dbReference>
<keyword evidence="3 6" id="KW-0812">Transmembrane</keyword>
<dbReference type="PROSITE" id="PS50850">
    <property type="entry name" value="MFS"/>
    <property type="match status" value="1"/>
</dbReference>
<dbReference type="AlphaFoldDB" id="A0A840RF31"/>
<feature type="transmembrane region" description="Helical" evidence="6">
    <location>
        <begin position="139"/>
        <end position="163"/>
    </location>
</feature>
<evidence type="ECO:0000259" key="7">
    <source>
        <dbReference type="PROSITE" id="PS50850"/>
    </source>
</evidence>
<proteinExistence type="predicted"/>
<dbReference type="PANTHER" id="PTHR43124">
    <property type="entry name" value="PURINE EFFLUX PUMP PBUE"/>
    <property type="match status" value="1"/>
</dbReference>
<feature type="transmembrane region" description="Helical" evidence="6">
    <location>
        <begin position="248"/>
        <end position="268"/>
    </location>
</feature>
<evidence type="ECO:0000313" key="8">
    <source>
        <dbReference type="EMBL" id="MBB5191174.1"/>
    </source>
</evidence>
<organism evidence="8 9">
    <name type="scientific">Silvimonas terrae</name>
    <dbReference type="NCBI Taxonomy" id="300266"/>
    <lineage>
        <taxon>Bacteria</taxon>
        <taxon>Pseudomonadati</taxon>
        <taxon>Pseudomonadota</taxon>
        <taxon>Betaproteobacteria</taxon>
        <taxon>Neisseriales</taxon>
        <taxon>Chitinibacteraceae</taxon>
        <taxon>Silvimonas</taxon>
    </lineage>
</organism>
<accession>A0A840RF31</accession>
<comment type="subcellular location">
    <subcellularLocation>
        <location evidence="1">Cell membrane</location>
        <topology evidence="1">Multi-pass membrane protein</topology>
    </subcellularLocation>
</comment>
<keyword evidence="2" id="KW-1003">Cell membrane</keyword>
<evidence type="ECO:0000256" key="2">
    <source>
        <dbReference type="ARBA" id="ARBA00022475"/>
    </source>
</evidence>
<feature type="transmembrane region" description="Helical" evidence="6">
    <location>
        <begin position="106"/>
        <end position="127"/>
    </location>
</feature>
<feature type="transmembrane region" description="Helical" evidence="6">
    <location>
        <begin position="275"/>
        <end position="293"/>
    </location>
</feature>
<evidence type="ECO:0000256" key="3">
    <source>
        <dbReference type="ARBA" id="ARBA00022692"/>
    </source>
</evidence>
<dbReference type="RefSeq" id="WP_184099827.1">
    <property type="nucleotide sequence ID" value="NZ_JACHHN010000003.1"/>
</dbReference>
<feature type="transmembrane region" description="Helical" evidence="6">
    <location>
        <begin position="49"/>
        <end position="69"/>
    </location>
</feature>
<dbReference type="GO" id="GO:0005886">
    <property type="term" value="C:plasma membrane"/>
    <property type="evidence" value="ECO:0007669"/>
    <property type="project" value="UniProtKB-SubCell"/>
</dbReference>
<name>A0A840RF31_9NEIS</name>
<evidence type="ECO:0000256" key="5">
    <source>
        <dbReference type="ARBA" id="ARBA00023136"/>
    </source>
</evidence>
<dbReference type="EMBL" id="JACHHN010000003">
    <property type="protein sequence ID" value="MBB5191174.1"/>
    <property type="molecule type" value="Genomic_DNA"/>
</dbReference>
<evidence type="ECO:0000256" key="1">
    <source>
        <dbReference type="ARBA" id="ARBA00004651"/>
    </source>
</evidence>
<dbReference type="CDD" id="cd17324">
    <property type="entry name" value="MFS_NepI_like"/>
    <property type="match status" value="1"/>
</dbReference>
<dbReference type="PANTHER" id="PTHR43124:SF3">
    <property type="entry name" value="CHLORAMPHENICOL EFFLUX PUMP RV0191"/>
    <property type="match status" value="1"/>
</dbReference>
<evidence type="ECO:0000256" key="6">
    <source>
        <dbReference type="SAM" id="Phobius"/>
    </source>
</evidence>
<comment type="caution">
    <text evidence="8">The sequence shown here is derived from an EMBL/GenBank/DDBJ whole genome shotgun (WGS) entry which is preliminary data.</text>
</comment>
<feature type="transmembrane region" description="Helical" evidence="6">
    <location>
        <begin position="338"/>
        <end position="356"/>
    </location>
</feature>
<dbReference type="InterPro" id="IPR011701">
    <property type="entry name" value="MFS"/>
</dbReference>
<keyword evidence="4 6" id="KW-1133">Transmembrane helix</keyword>
<feature type="transmembrane region" description="Helical" evidence="6">
    <location>
        <begin position="299"/>
        <end position="318"/>
    </location>
</feature>
<dbReference type="InterPro" id="IPR020846">
    <property type="entry name" value="MFS_dom"/>
</dbReference>
<feature type="transmembrane region" description="Helical" evidence="6">
    <location>
        <begin position="362"/>
        <end position="380"/>
    </location>
</feature>
<dbReference type="Pfam" id="PF07690">
    <property type="entry name" value="MFS_1"/>
    <property type="match status" value="1"/>
</dbReference>
<dbReference type="SUPFAM" id="SSF103473">
    <property type="entry name" value="MFS general substrate transporter"/>
    <property type="match status" value="1"/>
</dbReference>
<feature type="domain" description="Major facilitator superfamily (MFS) profile" evidence="7">
    <location>
        <begin position="15"/>
        <end position="385"/>
    </location>
</feature>
<feature type="transmembrane region" description="Helical" evidence="6">
    <location>
        <begin position="81"/>
        <end position="100"/>
    </location>
</feature>
<protein>
    <submittedName>
        <fullName evidence="8">Putative MFS family arabinose efflux permease</fullName>
    </submittedName>
</protein>
<dbReference type="InterPro" id="IPR036259">
    <property type="entry name" value="MFS_trans_sf"/>
</dbReference>
<evidence type="ECO:0000313" key="9">
    <source>
        <dbReference type="Proteomes" id="UP000543030"/>
    </source>
</evidence>